<name>A0A654EKY5_ARATH</name>
<sequence length="81" mass="9020">MEVRDNYCHVVEDGFLGFMSLDVGGDSWVTVVRRTASNNVRAILPVAQAPSASSPVIPKLKPRLITHSRIEESLKLVDDWE</sequence>
<evidence type="ECO:0000313" key="1">
    <source>
        <dbReference type="EMBL" id="VYS49963.1"/>
    </source>
</evidence>
<proteinExistence type="predicted"/>
<dbReference type="Proteomes" id="UP000426265">
    <property type="component" value="Unassembled WGS sequence"/>
</dbReference>
<dbReference type="EMBL" id="CACRSJ010000104">
    <property type="protein sequence ID" value="VYS49963.1"/>
    <property type="molecule type" value="Genomic_DNA"/>
</dbReference>
<organism evidence="1 2">
    <name type="scientific">Arabidopsis thaliana</name>
    <name type="common">Mouse-ear cress</name>
    <dbReference type="NCBI Taxonomy" id="3702"/>
    <lineage>
        <taxon>Eukaryota</taxon>
        <taxon>Viridiplantae</taxon>
        <taxon>Streptophyta</taxon>
        <taxon>Embryophyta</taxon>
        <taxon>Tracheophyta</taxon>
        <taxon>Spermatophyta</taxon>
        <taxon>Magnoliopsida</taxon>
        <taxon>eudicotyledons</taxon>
        <taxon>Gunneridae</taxon>
        <taxon>Pentapetalae</taxon>
        <taxon>rosids</taxon>
        <taxon>malvids</taxon>
        <taxon>Brassicales</taxon>
        <taxon>Brassicaceae</taxon>
        <taxon>Camelineae</taxon>
        <taxon>Arabidopsis</taxon>
    </lineage>
</organism>
<accession>A0A654EKY5</accession>
<evidence type="ECO:0000313" key="2">
    <source>
        <dbReference type="Proteomes" id="UP000426265"/>
    </source>
</evidence>
<gene>
    <name evidence="1" type="ORF">AN1_LOCUS5436</name>
</gene>
<protein>
    <submittedName>
        <fullName evidence="1">Uncharacterized protein</fullName>
    </submittedName>
</protein>
<reference evidence="1 2" key="1">
    <citation type="submission" date="2019-11" db="EMBL/GenBank/DDBJ databases">
        <authorList>
            <person name="Jiao W.-B."/>
            <person name="Schneeberger K."/>
        </authorList>
    </citation>
    <scope>NUCLEOTIDE SEQUENCE [LARGE SCALE GENOMIC DNA]</scope>
    <source>
        <strain evidence="2">cv. An-1</strain>
    </source>
</reference>
<dbReference type="AlphaFoldDB" id="A0A654EKY5"/>